<dbReference type="PROSITE" id="PS51295">
    <property type="entry name" value="CRM"/>
    <property type="match status" value="1"/>
</dbReference>
<name>A0A1C0A535_9FIRM</name>
<evidence type="ECO:0000256" key="2">
    <source>
        <dbReference type="PROSITE-ProRule" id="PRU00626"/>
    </source>
</evidence>
<dbReference type="GO" id="GO:0003723">
    <property type="term" value="F:RNA binding"/>
    <property type="evidence" value="ECO:0007669"/>
    <property type="project" value="UniProtKB-UniRule"/>
</dbReference>
<dbReference type="Gene3D" id="3.30.110.60">
    <property type="entry name" value="YhbY-like"/>
    <property type="match status" value="1"/>
</dbReference>
<protein>
    <submittedName>
        <fullName evidence="4">RNA-binding protein</fullName>
    </submittedName>
</protein>
<proteinExistence type="predicted"/>
<evidence type="ECO:0000259" key="3">
    <source>
        <dbReference type="PROSITE" id="PS51295"/>
    </source>
</evidence>
<dbReference type="OrthoDB" id="9797519at2"/>
<feature type="domain" description="CRM" evidence="3">
    <location>
        <begin position="1"/>
        <end position="96"/>
    </location>
</feature>
<dbReference type="EMBL" id="LWDV01000010">
    <property type="protein sequence ID" value="OCL25257.1"/>
    <property type="molecule type" value="Genomic_DNA"/>
</dbReference>
<dbReference type="AlphaFoldDB" id="A0A1C0A535"/>
<dbReference type="InterPro" id="IPR051925">
    <property type="entry name" value="RNA-binding_domain"/>
</dbReference>
<dbReference type="NCBIfam" id="TIGR00253">
    <property type="entry name" value="RNA_bind_YhbY"/>
    <property type="match status" value="1"/>
</dbReference>
<comment type="caution">
    <text evidence="4">The sequence shown here is derived from an EMBL/GenBank/DDBJ whole genome shotgun (WGS) entry which is preliminary data.</text>
</comment>
<evidence type="ECO:0000313" key="4">
    <source>
        <dbReference type="EMBL" id="OCL25257.1"/>
    </source>
</evidence>
<evidence type="ECO:0000256" key="1">
    <source>
        <dbReference type="ARBA" id="ARBA00022884"/>
    </source>
</evidence>
<organism evidence="4 5">
    <name type="scientific">Orenia metallireducens</name>
    <dbReference type="NCBI Taxonomy" id="1413210"/>
    <lineage>
        <taxon>Bacteria</taxon>
        <taxon>Bacillati</taxon>
        <taxon>Bacillota</taxon>
        <taxon>Clostridia</taxon>
        <taxon>Halanaerobiales</taxon>
        <taxon>Halobacteroidaceae</taxon>
        <taxon>Orenia</taxon>
    </lineage>
</organism>
<sequence>MLTGKQRSFLKGKAHNMDPIVQIGKDGITENVIAQVDETLEARELIKLRVLNNSLYSAKEAAEELAEACNAEFIQAIGNVLVLYRENNEKKQYNLPK</sequence>
<dbReference type="PANTHER" id="PTHR40065:SF3">
    <property type="entry name" value="RNA-BINDING PROTEIN YHBY"/>
    <property type="match status" value="1"/>
</dbReference>
<dbReference type="InterPro" id="IPR001890">
    <property type="entry name" value="RNA-binding_CRM"/>
</dbReference>
<dbReference type="Pfam" id="PF01985">
    <property type="entry name" value="CRS1_YhbY"/>
    <property type="match status" value="1"/>
</dbReference>
<reference evidence="5" key="1">
    <citation type="submission" date="2016-07" db="EMBL/GenBank/DDBJ databases">
        <authorList>
            <person name="Florea S."/>
            <person name="Webb J.S."/>
            <person name="Jaromczyk J."/>
            <person name="Schardl C.L."/>
        </authorList>
    </citation>
    <scope>NUCLEOTIDE SEQUENCE [LARGE SCALE GENOMIC DNA]</scope>
    <source>
        <strain evidence="5">Z6</strain>
    </source>
</reference>
<accession>A0A1C0A535</accession>
<gene>
    <name evidence="4" type="ORF">U472_12925</name>
</gene>
<dbReference type="SMART" id="SM01103">
    <property type="entry name" value="CRS1_YhbY"/>
    <property type="match status" value="1"/>
</dbReference>
<dbReference type="InterPro" id="IPR017924">
    <property type="entry name" value="RNA-binding_YhbY"/>
</dbReference>
<dbReference type="PANTHER" id="PTHR40065">
    <property type="entry name" value="RNA-BINDING PROTEIN YHBY"/>
    <property type="match status" value="1"/>
</dbReference>
<keyword evidence="1 2" id="KW-0694">RNA-binding</keyword>
<dbReference type="Proteomes" id="UP000093514">
    <property type="component" value="Unassembled WGS sequence"/>
</dbReference>
<dbReference type="SUPFAM" id="SSF75471">
    <property type="entry name" value="YhbY-like"/>
    <property type="match status" value="1"/>
</dbReference>
<keyword evidence="5" id="KW-1185">Reference proteome</keyword>
<reference evidence="4 5" key="2">
    <citation type="submission" date="2016-08" db="EMBL/GenBank/DDBJ databases">
        <title>Orenia metallireducens sp. nov. strain Z6, a Novel Metal-reducing Firmicute from the Deep Subsurface.</title>
        <authorList>
            <person name="Maxim B.I."/>
            <person name="Kenneth K."/>
            <person name="Flynn T.M."/>
            <person name="Oloughlin E.J."/>
            <person name="Locke R.A."/>
            <person name="Weber J.R."/>
            <person name="Egan S.M."/>
            <person name="Mackie R.I."/>
            <person name="Cann I.K."/>
        </authorList>
    </citation>
    <scope>NUCLEOTIDE SEQUENCE [LARGE SCALE GENOMIC DNA]</scope>
    <source>
        <strain evidence="4 5">Z6</strain>
    </source>
</reference>
<evidence type="ECO:0000313" key="5">
    <source>
        <dbReference type="Proteomes" id="UP000093514"/>
    </source>
</evidence>
<dbReference type="InterPro" id="IPR035920">
    <property type="entry name" value="YhbY-like_sf"/>
</dbReference>